<keyword evidence="2" id="KW-1185">Reference proteome</keyword>
<dbReference type="InterPro" id="IPR053037">
    <property type="entry name" value="Pericyclase_pydY-like"/>
</dbReference>
<name>A0AAN7BCM1_9PEZI</name>
<dbReference type="AlphaFoldDB" id="A0AAN7BCM1"/>
<reference evidence="1" key="2">
    <citation type="submission" date="2023-05" db="EMBL/GenBank/DDBJ databases">
        <authorList>
            <consortium name="Lawrence Berkeley National Laboratory"/>
            <person name="Steindorff A."/>
            <person name="Hensen N."/>
            <person name="Bonometti L."/>
            <person name="Westerberg I."/>
            <person name="Brannstrom I.O."/>
            <person name="Guillou S."/>
            <person name="Cros-Aarteil S."/>
            <person name="Calhoun S."/>
            <person name="Haridas S."/>
            <person name="Kuo A."/>
            <person name="Mondo S."/>
            <person name="Pangilinan J."/>
            <person name="Riley R."/>
            <person name="Labutti K."/>
            <person name="Andreopoulos B."/>
            <person name="Lipzen A."/>
            <person name="Chen C."/>
            <person name="Yanf M."/>
            <person name="Daum C."/>
            <person name="Ng V."/>
            <person name="Clum A."/>
            <person name="Ohm R."/>
            <person name="Martin F."/>
            <person name="Silar P."/>
            <person name="Natvig D."/>
            <person name="Lalanne C."/>
            <person name="Gautier V."/>
            <person name="Ament-Velasquez S.L."/>
            <person name="Kruys A."/>
            <person name="Hutchinson M.I."/>
            <person name="Powell A.J."/>
            <person name="Barry K."/>
            <person name="Miller A.N."/>
            <person name="Grigoriev I.V."/>
            <person name="Debuchy R."/>
            <person name="Gladieux P."/>
            <person name="Thoren M.H."/>
            <person name="Johannesson H."/>
        </authorList>
    </citation>
    <scope>NUCLEOTIDE SEQUENCE</scope>
    <source>
        <strain evidence="1">PSN293</strain>
    </source>
</reference>
<dbReference type="PANTHER" id="PTHR38115:SF1">
    <property type="entry name" value="LIPOCALIN-LIKE DOMAIN-CONTAINING PROTEIN"/>
    <property type="match status" value="1"/>
</dbReference>
<evidence type="ECO:0000313" key="2">
    <source>
        <dbReference type="Proteomes" id="UP001301769"/>
    </source>
</evidence>
<organism evidence="1 2">
    <name type="scientific">Rhypophila decipiens</name>
    <dbReference type="NCBI Taxonomy" id="261697"/>
    <lineage>
        <taxon>Eukaryota</taxon>
        <taxon>Fungi</taxon>
        <taxon>Dikarya</taxon>
        <taxon>Ascomycota</taxon>
        <taxon>Pezizomycotina</taxon>
        <taxon>Sordariomycetes</taxon>
        <taxon>Sordariomycetidae</taxon>
        <taxon>Sordariales</taxon>
        <taxon>Naviculisporaceae</taxon>
        <taxon>Rhypophila</taxon>
    </lineage>
</organism>
<evidence type="ECO:0000313" key="1">
    <source>
        <dbReference type="EMBL" id="KAK4216055.1"/>
    </source>
</evidence>
<dbReference type="Proteomes" id="UP001301769">
    <property type="component" value="Unassembled WGS sequence"/>
</dbReference>
<proteinExistence type="predicted"/>
<gene>
    <name evidence="1" type="ORF">QBC37DRAFT_106931</name>
</gene>
<reference evidence="1" key="1">
    <citation type="journal article" date="2023" name="Mol. Phylogenet. Evol.">
        <title>Genome-scale phylogeny and comparative genomics of the fungal order Sordariales.</title>
        <authorList>
            <person name="Hensen N."/>
            <person name="Bonometti L."/>
            <person name="Westerberg I."/>
            <person name="Brannstrom I.O."/>
            <person name="Guillou S."/>
            <person name="Cros-Aarteil S."/>
            <person name="Calhoun S."/>
            <person name="Haridas S."/>
            <person name="Kuo A."/>
            <person name="Mondo S."/>
            <person name="Pangilinan J."/>
            <person name="Riley R."/>
            <person name="LaButti K."/>
            <person name="Andreopoulos B."/>
            <person name="Lipzen A."/>
            <person name="Chen C."/>
            <person name="Yan M."/>
            <person name="Daum C."/>
            <person name="Ng V."/>
            <person name="Clum A."/>
            <person name="Steindorff A."/>
            <person name="Ohm R.A."/>
            <person name="Martin F."/>
            <person name="Silar P."/>
            <person name="Natvig D.O."/>
            <person name="Lalanne C."/>
            <person name="Gautier V."/>
            <person name="Ament-Velasquez S.L."/>
            <person name="Kruys A."/>
            <person name="Hutchinson M.I."/>
            <person name="Powell A.J."/>
            <person name="Barry K."/>
            <person name="Miller A.N."/>
            <person name="Grigoriev I.V."/>
            <person name="Debuchy R."/>
            <person name="Gladieux P."/>
            <person name="Hiltunen Thoren M."/>
            <person name="Johannesson H."/>
        </authorList>
    </citation>
    <scope>NUCLEOTIDE SEQUENCE</scope>
    <source>
        <strain evidence="1">PSN293</strain>
    </source>
</reference>
<dbReference type="PANTHER" id="PTHR38115">
    <property type="entry name" value="LIPOCALIN-LIKE DOMAIN-CONTAINING PROTEIN"/>
    <property type="match status" value="1"/>
</dbReference>
<dbReference type="EMBL" id="MU858073">
    <property type="protein sequence ID" value="KAK4216055.1"/>
    <property type="molecule type" value="Genomic_DNA"/>
</dbReference>
<accession>A0AAN7BCM1</accession>
<protein>
    <submittedName>
        <fullName evidence="1">Uncharacterized protein</fullName>
    </submittedName>
</protein>
<comment type="caution">
    <text evidence="1">The sequence shown here is derived from an EMBL/GenBank/DDBJ whole genome shotgun (WGS) entry which is preliminary data.</text>
</comment>
<sequence>MAAPSSKNIGDLTGKWKMNKSQSGALEPVLALQGIGWLTRKAVGAATFTLDVKHFNAPPAPPADPSSGPVSHIEIDQLGTGGIKGTTEKRCLDNTFREHSDWLFGSVKGQSRWLDVEDIDDAYLKAGFLEGDEEKGGPNGEKHIISYVESLDRGWTATQIWGFKNIEGERKYVRNVVVAKGDERVEVQLVYDFVE</sequence>